<protein>
    <submittedName>
        <fullName evidence="2">Uncharacterized protein</fullName>
    </submittedName>
</protein>
<keyword evidence="1" id="KW-0472">Membrane</keyword>
<dbReference type="EMBL" id="BK032511">
    <property type="protein sequence ID" value="DAF44397.1"/>
    <property type="molecule type" value="Genomic_DNA"/>
</dbReference>
<name>A0A8S5S048_9CAUD</name>
<keyword evidence="1" id="KW-1133">Transmembrane helix</keyword>
<evidence type="ECO:0000313" key="2">
    <source>
        <dbReference type="EMBL" id="DAF44397.1"/>
    </source>
</evidence>
<reference evidence="2" key="1">
    <citation type="journal article" date="2021" name="Proc. Natl. Acad. Sci. U.S.A.">
        <title>A Catalog of Tens of Thousands of Viruses from Human Metagenomes Reveals Hidden Associations with Chronic Diseases.</title>
        <authorList>
            <person name="Tisza M.J."/>
            <person name="Buck C.B."/>
        </authorList>
    </citation>
    <scope>NUCLEOTIDE SEQUENCE</scope>
    <source>
        <strain evidence="2">Ct8Lf7</strain>
    </source>
</reference>
<feature type="transmembrane region" description="Helical" evidence="1">
    <location>
        <begin position="50"/>
        <end position="71"/>
    </location>
</feature>
<organism evidence="2">
    <name type="scientific">Podoviridae sp. ct8Lf7</name>
    <dbReference type="NCBI Taxonomy" id="2827723"/>
    <lineage>
        <taxon>Viruses</taxon>
        <taxon>Duplodnaviria</taxon>
        <taxon>Heunggongvirae</taxon>
        <taxon>Uroviricota</taxon>
        <taxon>Caudoviricetes</taxon>
    </lineage>
</organism>
<accession>A0A8S5S048</accession>
<sequence>MQRMKMIVRLGQFTSLVRSILMRRSLTTQDIAQMEILVLRNRYYDSYIRYKPICLVSLFLTMRLFLVLLLLT</sequence>
<proteinExistence type="predicted"/>
<evidence type="ECO:0000256" key="1">
    <source>
        <dbReference type="SAM" id="Phobius"/>
    </source>
</evidence>
<keyword evidence="1" id="KW-0812">Transmembrane</keyword>